<dbReference type="Gene3D" id="3.40.50.720">
    <property type="entry name" value="NAD(P)-binding Rossmann-like Domain"/>
    <property type="match status" value="1"/>
</dbReference>
<dbReference type="STRING" id="1137993.SAMN05660209_04344"/>
<evidence type="ECO:0000259" key="2">
    <source>
        <dbReference type="Pfam" id="PF01370"/>
    </source>
</evidence>
<dbReference type="Pfam" id="PF01370">
    <property type="entry name" value="Epimerase"/>
    <property type="match status" value="1"/>
</dbReference>
<dbReference type="InterPro" id="IPR051783">
    <property type="entry name" value="NAD(P)-dependent_oxidoreduct"/>
</dbReference>
<dbReference type="GO" id="GO:0004029">
    <property type="term" value="F:aldehyde dehydrogenase (NAD+) activity"/>
    <property type="evidence" value="ECO:0007669"/>
    <property type="project" value="TreeGrafter"/>
</dbReference>
<evidence type="ECO:0000313" key="3">
    <source>
        <dbReference type="EMBL" id="SDZ00992.1"/>
    </source>
</evidence>
<feature type="region of interest" description="Disordered" evidence="1">
    <location>
        <begin position="303"/>
        <end position="327"/>
    </location>
</feature>
<dbReference type="RefSeq" id="WP_091160851.1">
    <property type="nucleotide sequence ID" value="NZ_FNOT01000016.1"/>
</dbReference>
<evidence type="ECO:0000256" key="1">
    <source>
        <dbReference type="SAM" id="MobiDB-lite"/>
    </source>
</evidence>
<protein>
    <submittedName>
        <fullName evidence="3">Nucleoside-diphosphate-sugar epimerase</fullName>
    </submittedName>
</protein>
<dbReference type="OrthoDB" id="7941246at2"/>
<dbReference type="AlphaFoldDB" id="A0A1H3PIL4"/>
<dbReference type="EMBL" id="FNOT01000016">
    <property type="protein sequence ID" value="SDZ00992.1"/>
    <property type="molecule type" value="Genomic_DNA"/>
</dbReference>
<proteinExistence type="predicted"/>
<feature type="domain" description="NAD-dependent epimerase/dehydratase" evidence="2">
    <location>
        <begin position="4"/>
        <end position="208"/>
    </location>
</feature>
<dbReference type="SUPFAM" id="SSF51735">
    <property type="entry name" value="NAD(P)-binding Rossmann-fold domains"/>
    <property type="match status" value="1"/>
</dbReference>
<accession>A0A1H3PIL4</accession>
<sequence>MRLLVLGGTSFLGRHVATAALDRGHDVATFTRGVSGSPPAGARALHGDRDDPAALPAALDGWPPDLVVDTSCQTRAAARNAAAALGGVRGYAFVSSLNAYATWPPGPIGPEDDEPTWLTDDDEYGPVKASAEREIGAALPGRFLTARAGLIAGPDDRVDRLGWWLRRIARGGRVVVPAEGWDQPIALVDVRDLAGWLVEMAEQGVPGAVNATGPTGMATYGGLLELCREVTGGDAEWVPVPEADLLAADVEPWLHLPLWLPAETARTAWDVDTTRARELGLPSRPLAQTVTDTWAWLRGVEELPPPPHGLPRPGLPPEREAALLASR</sequence>
<name>A0A1H3PIL4_9ACTN</name>
<organism evidence="3 4">
    <name type="scientific">Geodermatophilus africanus</name>
    <dbReference type="NCBI Taxonomy" id="1137993"/>
    <lineage>
        <taxon>Bacteria</taxon>
        <taxon>Bacillati</taxon>
        <taxon>Actinomycetota</taxon>
        <taxon>Actinomycetes</taxon>
        <taxon>Geodermatophilales</taxon>
        <taxon>Geodermatophilaceae</taxon>
        <taxon>Geodermatophilus</taxon>
    </lineage>
</organism>
<dbReference type="PANTHER" id="PTHR48079:SF6">
    <property type="entry name" value="NAD(P)-BINDING DOMAIN-CONTAINING PROTEIN-RELATED"/>
    <property type="match status" value="1"/>
</dbReference>
<gene>
    <name evidence="3" type="ORF">SAMN05660209_04344</name>
</gene>
<keyword evidence="4" id="KW-1185">Reference proteome</keyword>
<feature type="compositionally biased region" description="Pro residues" evidence="1">
    <location>
        <begin position="303"/>
        <end position="316"/>
    </location>
</feature>
<dbReference type="InterPro" id="IPR036291">
    <property type="entry name" value="NAD(P)-bd_dom_sf"/>
</dbReference>
<reference evidence="4" key="1">
    <citation type="submission" date="2016-10" db="EMBL/GenBank/DDBJ databases">
        <authorList>
            <person name="Varghese N."/>
            <person name="Submissions S."/>
        </authorList>
    </citation>
    <scope>NUCLEOTIDE SEQUENCE [LARGE SCALE GENOMIC DNA]</scope>
    <source>
        <strain evidence="4">DSM 45422</strain>
    </source>
</reference>
<dbReference type="InterPro" id="IPR001509">
    <property type="entry name" value="Epimerase_deHydtase"/>
</dbReference>
<dbReference type="GO" id="GO:0005737">
    <property type="term" value="C:cytoplasm"/>
    <property type="evidence" value="ECO:0007669"/>
    <property type="project" value="TreeGrafter"/>
</dbReference>
<dbReference type="Proteomes" id="UP000198921">
    <property type="component" value="Unassembled WGS sequence"/>
</dbReference>
<dbReference type="PANTHER" id="PTHR48079">
    <property type="entry name" value="PROTEIN YEEZ"/>
    <property type="match status" value="1"/>
</dbReference>
<evidence type="ECO:0000313" key="4">
    <source>
        <dbReference type="Proteomes" id="UP000198921"/>
    </source>
</evidence>